<gene>
    <name evidence="1" type="ORF">FYJ80_06965</name>
</gene>
<dbReference type="Proteomes" id="UP000460549">
    <property type="component" value="Unassembled WGS sequence"/>
</dbReference>
<evidence type="ECO:0000313" key="1">
    <source>
        <dbReference type="EMBL" id="MSU06520.1"/>
    </source>
</evidence>
<proteinExistence type="predicted"/>
<dbReference type="RefSeq" id="WP_154425491.1">
    <property type="nucleotide sequence ID" value="NZ_JAQYPZ010000206.1"/>
</dbReference>
<organism evidence="1 2">
    <name type="scientific">Bullifex porci</name>
    <dbReference type="NCBI Taxonomy" id="2606638"/>
    <lineage>
        <taxon>Bacteria</taxon>
        <taxon>Pseudomonadati</taxon>
        <taxon>Spirochaetota</taxon>
        <taxon>Spirochaetia</taxon>
        <taxon>Spirochaetales</taxon>
        <taxon>Spirochaetaceae</taxon>
        <taxon>Bullifex</taxon>
    </lineage>
</organism>
<protein>
    <submittedName>
        <fullName evidence="1">Uncharacterized protein</fullName>
    </submittedName>
</protein>
<name>A0A7X2PDT9_9SPIO</name>
<reference evidence="1 2" key="1">
    <citation type="submission" date="2019-08" db="EMBL/GenBank/DDBJ databases">
        <title>In-depth cultivation of the pig gut microbiome towards novel bacterial diversity and tailored functional studies.</title>
        <authorList>
            <person name="Wylensek D."/>
            <person name="Hitch T.C.A."/>
            <person name="Clavel T."/>
        </authorList>
    </citation>
    <scope>NUCLEOTIDE SEQUENCE [LARGE SCALE GENOMIC DNA]</scope>
    <source>
        <strain evidence="1 2">NM-380-WT-3C1</strain>
    </source>
</reference>
<dbReference type="AlphaFoldDB" id="A0A7X2PDT9"/>
<comment type="caution">
    <text evidence="1">The sequence shown here is derived from an EMBL/GenBank/DDBJ whole genome shotgun (WGS) entry which is preliminary data.</text>
</comment>
<accession>A0A7X2PDT9</accession>
<dbReference type="EMBL" id="VUNN01000012">
    <property type="protein sequence ID" value="MSU06520.1"/>
    <property type="molecule type" value="Genomic_DNA"/>
</dbReference>
<evidence type="ECO:0000313" key="2">
    <source>
        <dbReference type="Proteomes" id="UP000460549"/>
    </source>
</evidence>
<keyword evidence="2" id="KW-1185">Reference proteome</keyword>
<sequence>MTNKEIDMILEKTMNGFNVLEANEIYVHIQAYRRALTNEFKSKVTFAEALNHYIEDIFLPVSNNMRNDKTLKKIIKKYGFAYAYLIVTECLISSKKLTPFEMIQRVSFRTEDLKKRIAA</sequence>